<dbReference type="NCBIfam" id="TIGR00254">
    <property type="entry name" value="GGDEF"/>
    <property type="match status" value="1"/>
</dbReference>
<dbReference type="GO" id="GO:0005886">
    <property type="term" value="C:plasma membrane"/>
    <property type="evidence" value="ECO:0007669"/>
    <property type="project" value="TreeGrafter"/>
</dbReference>
<dbReference type="PANTHER" id="PTHR45138:SF9">
    <property type="entry name" value="DIGUANYLATE CYCLASE DGCM-RELATED"/>
    <property type="match status" value="1"/>
</dbReference>
<evidence type="ECO:0000313" key="6">
    <source>
        <dbReference type="EMBL" id="QFY43904.1"/>
    </source>
</evidence>
<proteinExistence type="predicted"/>
<dbReference type="InterPro" id="IPR050469">
    <property type="entry name" value="Diguanylate_Cyclase"/>
</dbReference>
<dbReference type="SMART" id="SM00267">
    <property type="entry name" value="GGDEF"/>
    <property type="match status" value="1"/>
</dbReference>
<evidence type="ECO:0000313" key="7">
    <source>
        <dbReference type="Proteomes" id="UP000325755"/>
    </source>
</evidence>
<dbReference type="SUPFAM" id="SSF55073">
    <property type="entry name" value="Nucleotide cyclase"/>
    <property type="match status" value="1"/>
</dbReference>
<reference evidence="6 7" key="1">
    <citation type="submission" date="2019-09" db="EMBL/GenBank/DDBJ databases">
        <title>Ecophysiology of the spiral-shaped methanotroph Methylospira mobilis as revealed by the complete genome sequence.</title>
        <authorList>
            <person name="Oshkin I.Y."/>
            <person name="Dedysh S.N."/>
            <person name="Miroshnikov K."/>
            <person name="Danilova O.V."/>
            <person name="Hakobyan A."/>
            <person name="Liesack W."/>
        </authorList>
    </citation>
    <scope>NUCLEOTIDE SEQUENCE [LARGE SCALE GENOMIC DNA]</scope>
    <source>
        <strain evidence="6 7">Shm1</strain>
    </source>
</reference>
<accession>A0A5Q0BNX8</accession>
<gene>
    <name evidence="6" type="ORF">F6R98_15750</name>
</gene>
<protein>
    <recommendedName>
        <fullName evidence="2">diguanylate cyclase</fullName>
        <ecNumber evidence="2">2.7.7.65</ecNumber>
    </recommendedName>
</protein>
<dbReference type="EC" id="2.7.7.65" evidence="2"/>
<dbReference type="AlphaFoldDB" id="A0A5Q0BNX8"/>
<dbReference type="PROSITE" id="PS50887">
    <property type="entry name" value="GGDEF"/>
    <property type="match status" value="1"/>
</dbReference>
<evidence type="ECO:0000256" key="4">
    <source>
        <dbReference type="SAM" id="Coils"/>
    </source>
</evidence>
<keyword evidence="7" id="KW-1185">Reference proteome</keyword>
<dbReference type="Pfam" id="PF00990">
    <property type="entry name" value="GGDEF"/>
    <property type="match status" value="1"/>
</dbReference>
<dbReference type="RefSeq" id="WP_153249881.1">
    <property type="nucleotide sequence ID" value="NZ_CP044205.1"/>
</dbReference>
<dbReference type="EMBL" id="CP044205">
    <property type="protein sequence ID" value="QFY43904.1"/>
    <property type="molecule type" value="Genomic_DNA"/>
</dbReference>
<dbReference type="FunFam" id="3.30.70.270:FF:000001">
    <property type="entry name" value="Diguanylate cyclase domain protein"/>
    <property type="match status" value="1"/>
</dbReference>
<dbReference type="OrthoDB" id="9812260at2"/>
<evidence type="ECO:0000256" key="3">
    <source>
        <dbReference type="ARBA" id="ARBA00034247"/>
    </source>
</evidence>
<evidence type="ECO:0000259" key="5">
    <source>
        <dbReference type="PROSITE" id="PS50887"/>
    </source>
</evidence>
<dbReference type="InParanoid" id="A0A5Q0BNX8"/>
<comment type="cofactor">
    <cofactor evidence="1">
        <name>Mg(2+)</name>
        <dbReference type="ChEBI" id="CHEBI:18420"/>
    </cofactor>
</comment>
<evidence type="ECO:0000256" key="2">
    <source>
        <dbReference type="ARBA" id="ARBA00012528"/>
    </source>
</evidence>
<dbReference type="Gene3D" id="3.30.70.270">
    <property type="match status" value="1"/>
</dbReference>
<dbReference type="CDD" id="cd01949">
    <property type="entry name" value="GGDEF"/>
    <property type="match status" value="1"/>
</dbReference>
<comment type="catalytic activity">
    <reaction evidence="3">
        <text>2 GTP = 3',3'-c-di-GMP + 2 diphosphate</text>
        <dbReference type="Rhea" id="RHEA:24898"/>
        <dbReference type="ChEBI" id="CHEBI:33019"/>
        <dbReference type="ChEBI" id="CHEBI:37565"/>
        <dbReference type="ChEBI" id="CHEBI:58805"/>
        <dbReference type="EC" id="2.7.7.65"/>
    </reaction>
</comment>
<dbReference type="GO" id="GO:0052621">
    <property type="term" value="F:diguanylate cyclase activity"/>
    <property type="evidence" value="ECO:0007669"/>
    <property type="project" value="UniProtKB-EC"/>
</dbReference>
<dbReference type="GO" id="GO:0043709">
    <property type="term" value="P:cell adhesion involved in single-species biofilm formation"/>
    <property type="evidence" value="ECO:0007669"/>
    <property type="project" value="TreeGrafter"/>
</dbReference>
<name>A0A5Q0BNX8_9GAMM</name>
<organism evidence="6 7">
    <name type="scientific">Candidatus Methylospira mobilis</name>
    <dbReference type="NCBI Taxonomy" id="1808979"/>
    <lineage>
        <taxon>Bacteria</taxon>
        <taxon>Pseudomonadati</taxon>
        <taxon>Pseudomonadota</taxon>
        <taxon>Gammaproteobacteria</taxon>
        <taxon>Methylococcales</taxon>
        <taxon>Methylococcaceae</taxon>
        <taxon>Candidatus Methylospira</taxon>
    </lineage>
</organism>
<dbReference type="InterPro" id="IPR029787">
    <property type="entry name" value="Nucleotide_cyclase"/>
</dbReference>
<dbReference type="GO" id="GO:1902201">
    <property type="term" value="P:negative regulation of bacterial-type flagellum-dependent cell motility"/>
    <property type="evidence" value="ECO:0007669"/>
    <property type="project" value="TreeGrafter"/>
</dbReference>
<feature type="domain" description="GGDEF" evidence="5">
    <location>
        <begin position="233"/>
        <end position="368"/>
    </location>
</feature>
<sequence length="375" mass="41140">MRYRENVEDSIALLKKVMPLMIRHAAPMNPISFTVWYEYAAGMNPELNSAIDELLKNQIVLDEQSITSLYSRFIAAGSANVSDELPSNLQRIISATAMSVAEAGTQVQLYDTSLQQFSRELTTEAAVAPTESNRNQGSFLGRLRNLFRESTPAILMRSGSMDRMLHKTDKMRLSTASLSEQLAQSHKEIETLRAEVTRVRQKAMEDGLTGLANRRNFDESMSGLLGACNAGGPRPSLLFLDIDHFKKVNDSYGHLFGDKVIQVVAEILKRNIKGQDLAARYGGEEFAVLLPMTPLEGARALAESIRVAIAACQIRRPTSEAPIGCITVSLGVATYLPGETAHGFIERADKALYVSKSQGRNRVTAYGIDPIPCSG</sequence>
<feature type="coiled-coil region" evidence="4">
    <location>
        <begin position="175"/>
        <end position="202"/>
    </location>
</feature>
<dbReference type="KEGG" id="mmob:F6R98_15750"/>
<evidence type="ECO:0000256" key="1">
    <source>
        <dbReference type="ARBA" id="ARBA00001946"/>
    </source>
</evidence>
<keyword evidence="4" id="KW-0175">Coiled coil</keyword>
<dbReference type="InterPro" id="IPR000160">
    <property type="entry name" value="GGDEF_dom"/>
</dbReference>
<dbReference type="InterPro" id="IPR043128">
    <property type="entry name" value="Rev_trsase/Diguanyl_cyclase"/>
</dbReference>
<dbReference type="PANTHER" id="PTHR45138">
    <property type="entry name" value="REGULATORY COMPONENTS OF SENSORY TRANSDUCTION SYSTEM"/>
    <property type="match status" value="1"/>
</dbReference>
<dbReference type="Proteomes" id="UP000325755">
    <property type="component" value="Chromosome"/>
</dbReference>